<dbReference type="NCBIfam" id="TIGR02159">
    <property type="entry name" value="PA_CoA_Oxy4"/>
    <property type="match status" value="1"/>
</dbReference>
<proteinExistence type="predicted"/>
<dbReference type="Pfam" id="PF01883">
    <property type="entry name" value="FeS_assembly_P"/>
    <property type="match status" value="1"/>
</dbReference>
<dbReference type="InterPro" id="IPR052339">
    <property type="entry name" value="Fe-S_Maturation_MIP18"/>
</dbReference>
<keyword evidence="4" id="KW-1185">Reference proteome</keyword>
<accession>A0A1C6RHU8</accession>
<evidence type="ECO:0000259" key="1">
    <source>
        <dbReference type="Pfam" id="PF01883"/>
    </source>
</evidence>
<dbReference type="InterPro" id="IPR011883">
    <property type="entry name" value="PaaD-like"/>
</dbReference>
<reference evidence="4" key="1">
    <citation type="submission" date="2016-06" db="EMBL/GenBank/DDBJ databases">
        <authorList>
            <person name="Varghese N."/>
        </authorList>
    </citation>
    <scope>NUCLEOTIDE SEQUENCE [LARGE SCALE GENOMIC DNA]</scope>
    <source>
        <strain evidence="4">DSM 46123</strain>
    </source>
</reference>
<dbReference type="InterPro" id="IPR056572">
    <property type="entry name" value="Zn_ribbon_PaaD"/>
</dbReference>
<dbReference type="InterPro" id="IPR034904">
    <property type="entry name" value="FSCA_dom_sf"/>
</dbReference>
<feature type="domain" description="PaaD zinc beta ribbon" evidence="2">
    <location>
        <begin position="136"/>
        <end position="176"/>
    </location>
</feature>
<organism evidence="3 4">
    <name type="scientific">Micromonospora inyonensis</name>
    <dbReference type="NCBI Taxonomy" id="47866"/>
    <lineage>
        <taxon>Bacteria</taxon>
        <taxon>Bacillati</taxon>
        <taxon>Actinomycetota</taxon>
        <taxon>Actinomycetes</taxon>
        <taxon>Micromonosporales</taxon>
        <taxon>Micromonosporaceae</taxon>
        <taxon>Micromonospora</taxon>
    </lineage>
</organism>
<dbReference type="SUPFAM" id="SSF117916">
    <property type="entry name" value="Fe-S cluster assembly (FSCA) domain-like"/>
    <property type="match status" value="1"/>
</dbReference>
<dbReference type="Gene3D" id="3.30.300.130">
    <property type="entry name" value="Fe-S cluster assembly (FSCA)"/>
    <property type="match status" value="1"/>
</dbReference>
<feature type="domain" description="MIP18 family-like" evidence="1">
    <location>
        <begin position="23"/>
        <end position="94"/>
    </location>
</feature>
<evidence type="ECO:0000259" key="2">
    <source>
        <dbReference type="Pfam" id="PF23451"/>
    </source>
</evidence>
<protein>
    <submittedName>
        <fullName evidence="3">Ring-1,2-phenylacetyl-CoA epoxidase subunit PaaD</fullName>
    </submittedName>
</protein>
<dbReference type="STRING" id="47866.GA0074694_1748"/>
<dbReference type="AlphaFoldDB" id="A0A1C6RHU8"/>
<evidence type="ECO:0000313" key="4">
    <source>
        <dbReference type="Proteomes" id="UP000198906"/>
    </source>
</evidence>
<gene>
    <name evidence="3" type="ORF">GA0074694_1748</name>
</gene>
<dbReference type="Proteomes" id="UP000198906">
    <property type="component" value="Unassembled WGS sequence"/>
</dbReference>
<sequence>MVTVIRAAQRFPAAAERKAAPSDARAAVAAVVDPEIRVVTIDELGILRSVDEDPATGQVVVTITPTYTGCPAMDVIRADIRRALTAAGHADAEVRTVLSPAWSTDWISDAGRAKLAAAGIAPPAPVRADGPVPLALTVRCPRCGSPETEQVSPFGSTACKGLWRCRSCLEPFDHLKAL</sequence>
<name>A0A1C6RHU8_9ACTN</name>
<dbReference type="Pfam" id="PF23451">
    <property type="entry name" value="Zn_ribbon_PaaD"/>
    <property type="match status" value="1"/>
</dbReference>
<evidence type="ECO:0000313" key="3">
    <source>
        <dbReference type="EMBL" id="SCL16756.1"/>
    </source>
</evidence>
<dbReference type="InterPro" id="IPR002744">
    <property type="entry name" value="MIP18-like"/>
</dbReference>
<dbReference type="EMBL" id="FMHU01000001">
    <property type="protein sequence ID" value="SCL16756.1"/>
    <property type="molecule type" value="Genomic_DNA"/>
</dbReference>
<dbReference type="PANTHER" id="PTHR42831">
    <property type="entry name" value="FE-S PROTEIN MATURATION AUXILIARY FACTOR YITW"/>
    <property type="match status" value="1"/>
</dbReference>
<dbReference type="PANTHER" id="PTHR42831:SF3">
    <property type="entry name" value="1,2-PHENYLACETYL-COA EPOXIDASE, SUBUNIT D-RELATED"/>
    <property type="match status" value="1"/>
</dbReference>